<gene>
    <name evidence="1" type="ORF">F7D14_08000</name>
</gene>
<proteinExistence type="predicted"/>
<dbReference type="Proteomes" id="UP000422569">
    <property type="component" value="Chromosome"/>
</dbReference>
<dbReference type="EMBL" id="CP044331">
    <property type="protein sequence ID" value="QGM97420.1"/>
    <property type="molecule type" value="Genomic_DNA"/>
</dbReference>
<organism evidence="1 2">
    <name type="scientific">Methylocystis parvus</name>
    <dbReference type="NCBI Taxonomy" id="134"/>
    <lineage>
        <taxon>Bacteria</taxon>
        <taxon>Pseudomonadati</taxon>
        <taxon>Pseudomonadota</taxon>
        <taxon>Alphaproteobacteria</taxon>
        <taxon>Hyphomicrobiales</taxon>
        <taxon>Methylocystaceae</taxon>
        <taxon>Methylocystis</taxon>
    </lineage>
</organism>
<dbReference type="AlphaFoldDB" id="A0A6B8M9M9"/>
<accession>A0A6B8M9M9</accession>
<protein>
    <submittedName>
        <fullName evidence="1">Uncharacterized protein</fullName>
    </submittedName>
</protein>
<reference evidence="1 2" key="1">
    <citation type="submission" date="2019-09" db="EMBL/GenBank/DDBJ databases">
        <title>Isolation and complete genome sequencing of Methylocystis species.</title>
        <authorList>
            <person name="Rumah B.L."/>
            <person name="Stead C.E."/>
            <person name="Stevens B.C."/>
            <person name="Minton N.P."/>
            <person name="Grosse-Honebrink A."/>
            <person name="Zhang Y."/>
        </authorList>
    </citation>
    <scope>NUCLEOTIDE SEQUENCE [LARGE SCALE GENOMIC DNA]</scope>
    <source>
        <strain evidence="1 2">BRCS2</strain>
    </source>
</reference>
<keyword evidence="2" id="KW-1185">Reference proteome</keyword>
<evidence type="ECO:0000313" key="1">
    <source>
        <dbReference type="EMBL" id="QGM97420.1"/>
    </source>
</evidence>
<name>A0A6B8M9M9_9HYPH</name>
<evidence type="ECO:0000313" key="2">
    <source>
        <dbReference type="Proteomes" id="UP000422569"/>
    </source>
</evidence>
<sequence length="69" mass="7618">MSPVEFVLVDGIAIGVLVSVEGRRRFCGSTRNLEDYEDLSFGDLDEAQTFFASQLRRAAARKNAEAGQH</sequence>
<dbReference type="KEGG" id="mpar:F7D14_08000"/>